<dbReference type="InterPro" id="IPR005036">
    <property type="entry name" value="CBM21_dom"/>
</dbReference>
<dbReference type="PROSITE" id="PS51159">
    <property type="entry name" value="CBM21"/>
    <property type="match status" value="2"/>
</dbReference>
<name>Q97TH2_CLOAB</name>
<proteinExistence type="predicted"/>
<keyword evidence="2" id="KW-0614">Plasmid</keyword>
<dbReference type="RefSeq" id="WP_010890813.1">
    <property type="nucleotide sequence ID" value="NC_001988.2"/>
</dbReference>
<dbReference type="KEGG" id="cac:CA_P0129"/>
<dbReference type="CAZy" id="CBM21">
    <property type="family name" value="Carbohydrate-Binding Module Family 21"/>
</dbReference>
<dbReference type="PANTHER" id="PTHR12307:SF36">
    <property type="entry name" value="GLYCOGEN-BINDING SUBUNIT 76A"/>
    <property type="match status" value="1"/>
</dbReference>
<geneLocation type="plasmid" evidence="2 3">
    <name>pSOL1</name>
</geneLocation>
<feature type="domain" description="CBM21" evidence="1">
    <location>
        <begin position="146"/>
        <end position="246"/>
    </location>
</feature>
<dbReference type="Proteomes" id="UP000000814">
    <property type="component" value="Plasmid pSOL1"/>
</dbReference>
<dbReference type="InterPro" id="IPR050782">
    <property type="entry name" value="PP1_regulatory_subunit_3"/>
</dbReference>
<dbReference type="PATRIC" id="fig|272562.8.peg.129"/>
<reference evidence="2 3" key="1">
    <citation type="journal article" date="2001" name="J. Bacteriol.">
        <title>Genome sequence and comparative analysis of the solvent-producing bacterium Clostridium acetobutylicum.</title>
        <authorList>
            <person name="Nolling J."/>
            <person name="Breton G."/>
            <person name="Omelchenko M.V."/>
            <person name="Makarova K.S."/>
            <person name="Zeng Q."/>
            <person name="Gibson R."/>
            <person name="Lee H.M."/>
            <person name="Dubois J."/>
            <person name="Qiu D."/>
            <person name="Hitti J."/>
            <person name="Wolf Y.I."/>
            <person name="Tatusov R.L."/>
            <person name="Sabathe F."/>
            <person name="Doucette-Stamm L."/>
            <person name="Soucaille P."/>
            <person name="Daly M.J."/>
            <person name="Bennett G.N."/>
            <person name="Koonin E.V."/>
            <person name="Smith D.R."/>
        </authorList>
    </citation>
    <scope>NUCLEOTIDE SEQUENCE [LARGE SCALE GENOMIC DNA]</scope>
    <source>
        <strain evidence="3">ATCC 824 / DSM 792 / JCM 1419 / LMG 5710 / VKM B-1787</strain>
        <plasmid evidence="3">pSOL1</plasmid>
    </source>
</reference>
<accession>Q97TH2</accession>
<dbReference type="GeneID" id="45000356"/>
<organism evidence="2 3">
    <name type="scientific">Clostridium acetobutylicum (strain ATCC 824 / DSM 792 / JCM 1419 / IAM 19013 / LMG 5710 / NBRC 13948 / NRRL B-527 / VKM B-1787 / 2291 / W)</name>
    <dbReference type="NCBI Taxonomy" id="272562"/>
    <lineage>
        <taxon>Bacteria</taxon>
        <taxon>Bacillati</taxon>
        <taxon>Bacillota</taxon>
        <taxon>Clostridia</taxon>
        <taxon>Eubacteriales</taxon>
        <taxon>Clostridiaceae</taxon>
        <taxon>Clostridium</taxon>
    </lineage>
</organism>
<sequence>MKLNKSAGKIITLIAFVAAFFIINIGVVPNAKADTNPIQLYYSQRITDDEYSIGHVEGYLAVRNLAFEKNVYVHYSLDGGKNWSDSPAAYVKTNPSDNYEVWKFKTPSSSESFGPPITYCFKYEVNGQTYWDNNNGKNYVDGAYGLSSVYVHDVKTYRNINSSNNYFATNVDVKNIDGDRVVKVRYTTDNWKTYTDVVANHNNEKTEFGISQPVPQGTKQVQFAVVYEVNGVQYWDNNFGSNYTVNF</sequence>
<keyword evidence="3" id="KW-1185">Reference proteome</keyword>
<dbReference type="GO" id="GO:0005979">
    <property type="term" value="P:regulation of glycogen biosynthetic process"/>
    <property type="evidence" value="ECO:0007669"/>
    <property type="project" value="TreeGrafter"/>
</dbReference>
<protein>
    <submittedName>
        <fullName evidence="2">Glycogen-binding regulatory subunit of S/T protein phosphatase I</fullName>
    </submittedName>
</protein>
<evidence type="ECO:0000313" key="3">
    <source>
        <dbReference type="Proteomes" id="UP000000814"/>
    </source>
</evidence>
<evidence type="ECO:0000259" key="1">
    <source>
        <dbReference type="PROSITE" id="PS51159"/>
    </source>
</evidence>
<gene>
    <name evidence="2" type="ordered locus">CA_P0129</name>
</gene>
<dbReference type="EMBL" id="AE001438">
    <property type="protein sequence ID" value="AAK76874.1"/>
    <property type="molecule type" value="Genomic_DNA"/>
</dbReference>
<dbReference type="GO" id="GO:2001069">
    <property type="term" value="F:glycogen binding"/>
    <property type="evidence" value="ECO:0007669"/>
    <property type="project" value="TreeGrafter"/>
</dbReference>
<evidence type="ECO:0000313" key="2">
    <source>
        <dbReference type="EMBL" id="AAK76874.1"/>
    </source>
</evidence>
<dbReference type="Gene3D" id="2.60.40.2440">
    <property type="entry name" value="Carbohydrate binding type-21 domain"/>
    <property type="match status" value="2"/>
</dbReference>
<dbReference type="GO" id="GO:0000164">
    <property type="term" value="C:protein phosphatase type 1 complex"/>
    <property type="evidence" value="ECO:0007669"/>
    <property type="project" value="TreeGrafter"/>
</dbReference>
<dbReference type="OrthoDB" id="9812537at2"/>
<dbReference type="PANTHER" id="PTHR12307">
    <property type="entry name" value="PROTEIN PHOSPHATASE 1 REGULATORY SUBUNIT"/>
    <property type="match status" value="1"/>
</dbReference>
<dbReference type="GO" id="GO:0008157">
    <property type="term" value="F:protein phosphatase 1 binding"/>
    <property type="evidence" value="ECO:0007669"/>
    <property type="project" value="TreeGrafter"/>
</dbReference>
<dbReference type="InterPro" id="IPR038175">
    <property type="entry name" value="CBM21_dom_sf"/>
</dbReference>
<dbReference type="Pfam" id="PF03370">
    <property type="entry name" value="CBM_21"/>
    <property type="match status" value="2"/>
</dbReference>
<dbReference type="HOGENOM" id="CLU_1141000_0_0_9"/>
<dbReference type="AlphaFoldDB" id="Q97TH2"/>
<feature type="domain" description="CBM21" evidence="1">
    <location>
        <begin position="30"/>
        <end position="142"/>
    </location>
</feature>